<organism evidence="7 8">
    <name type="scientific">Cyclotella atomus</name>
    <dbReference type="NCBI Taxonomy" id="382360"/>
    <lineage>
        <taxon>Eukaryota</taxon>
        <taxon>Sar</taxon>
        <taxon>Stramenopiles</taxon>
        <taxon>Ochrophyta</taxon>
        <taxon>Bacillariophyta</taxon>
        <taxon>Coscinodiscophyceae</taxon>
        <taxon>Thalassiosirophycidae</taxon>
        <taxon>Stephanodiscales</taxon>
        <taxon>Stephanodiscaceae</taxon>
        <taxon>Cyclotella</taxon>
    </lineage>
</organism>
<keyword evidence="2" id="KW-0547">Nucleotide-binding</keyword>
<dbReference type="PANTHER" id="PTHR19211">
    <property type="entry name" value="ATP-BINDING TRANSPORT PROTEIN-RELATED"/>
    <property type="match status" value="1"/>
</dbReference>
<evidence type="ECO:0000256" key="5">
    <source>
        <dbReference type="SAM" id="MobiDB-lite"/>
    </source>
</evidence>
<dbReference type="CDD" id="cd03221">
    <property type="entry name" value="ABCF_EF-3"/>
    <property type="match status" value="1"/>
</dbReference>
<dbReference type="PROSITE" id="PS50893">
    <property type="entry name" value="ABC_TRANSPORTER_2"/>
    <property type="match status" value="2"/>
</dbReference>
<evidence type="ECO:0000259" key="6">
    <source>
        <dbReference type="PROSITE" id="PS50893"/>
    </source>
</evidence>
<feature type="coiled-coil region" evidence="4">
    <location>
        <begin position="168"/>
        <end position="202"/>
    </location>
</feature>
<dbReference type="Gene3D" id="3.40.50.300">
    <property type="entry name" value="P-loop containing nucleotide triphosphate hydrolases"/>
    <property type="match status" value="2"/>
</dbReference>
<feature type="compositionally biased region" description="Basic and acidic residues" evidence="5">
    <location>
        <begin position="384"/>
        <end position="404"/>
    </location>
</feature>
<dbReference type="GO" id="GO:0005524">
    <property type="term" value="F:ATP binding"/>
    <property type="evidence" value="ECO:0007669"/>
    <property type="project" value="UniProtKB-KW"/>
</dbReference>
<evidence type="ECO:0000313" key="7">
    <source>
        <dbReference type="EMBL" id="KAL3790163.1"/>
    </source>
</evidence>
<protein>
    <recommendedName>
        <fullName evidence="6">ABC transporter domain-containing protein</fullName>
    </recommendedName>
</protein>
<sequence length="675" mass="75395">MEEVLEAQHRSLDATDALASAWSDALAEAENKNLRRVPWGGRGKGGRGTSRRTFQPKDIVVDGVTLEYVNDAELTGYGSGGSKQLLSDAYLKLLPGNCYALVGRNGVGKSTLLRRIAARKISGFPLHVSPILVPQEVFGCNELSPVQFLIQHHEAIKGQSKEGNKASISSLEEQIDNLDTDADNYEQQMEDLCNLIADLEDTDENEESDMIVERAQAALRFFGVSQSTFDTSTAQLSGGILKKIALASVLMEKQQLILLDEPTCHIDVDGILQLRRLMSDLLEAKATIVLISHDVDLMNDAATHVIHFHNHKLEYYQGNYHDFVKYRTEVIKHQIRQAGALEKQCTSMVNTIDNLKQKSKGTESRAAKKKLDRAIESKKKKLERHGVEKNELGHRRTDQRDGGIRKGAINSIDATSRTKQSYKDLLKRAEVFVGPVPDKEVQFDFRTVKSSWGDEPLIMLMDLGFRYNPEDENVFDCVELSIREGTRTVILGENGTGKSTLLGLLAKQLQPTEGTVHYANGLVVGFFHQHSTDNLIHSDNELVTPLSYLTMKYPTKTEKEIRGELTRYGLSPKQSSTNVKFLSGGERCRLAMASMMLTDPHLIVIDEMSNHLDCESVEALIYGLNHWNGTVILASHDANLVRSIGGECMVLLHEKLQRVNGGIDAYVKYYYSMRY</sequence>
<gene>
    <name evidence="7" type="ORF">ACHAWO_012945</name>
</gene>
<name>A0ABD3PPR2_9STRA</name>
<keyword evidence="8" id="KW-1185">Reference proteome</keyword>
<dbReference type="PANTHER" id="PTHR19211:SF117">
    <property type="entry name" value="ATP-BINDING CASSETTE SUB-FAMILY F MEMBER 3"/>
    <property type="match status" value="1"/>
</dbReference>
<keyword evidence="4" id="KW-0175">Coiled coil</keyword>
<comment type="caution">
    <text evidence="7">The sequence shown here is derived from an EMBL/GenBank/DDBJ whole genome shotgun (WGS) entry which is preliminary data.</text>
</comment>
<evidence type="ECO:0000256" key="1">
    <source>
        <dbReference type="ARBA" id="ARBA00022737"/>
    </source>
</evidence>
<proteinExistence type="predicted"/>
<dbReference type="SMART" id="SM00382">
    <property type="entry name" value="AAA"/>
    <property type="match status" value="2"/>
</dbReference>
<dbReference type="InterPro" id="IPR027417">
    <property type="entry name" value="P-loop_NTPase"/>
</dbReference>
<evidence type="ECO:0000313" key="8">
    <source>
        <dbReference type="Proteomes" id="UP001530400"/>
    </source>
</evidence>
<feature type="domain" description="ABC transporter" evidence="6">
    <location>
        <begin position="458"/>
        <end position="675"/>
    </location>
</feature>
<dbReference type="Pfam" id="PF12848">
    <property type="entry name" value="ABC_tran_Xtn"/>
    <property type="match status" value="1"/>
</dbReference>
<evidence type="ECO:0000256" key="2">
    <source>
        <dbReference type="ARBA" id="ARBA00022741"/>
    </source>
</evidence>
<feature type="region of interest" description="Disordered" evidence="5">
    <location>
        <begin position="356"/>
        <end position="404"/>
    </location>
</feature>
<keyword evidence="1" id="KW-0677">Repeat</keyword>
<evidence type="ECO:0000256" key="4">
    <source>
        <dbReference type="SAM" id="Coils"/>
    </source>
</evidence>
<dbReference type="AlphaFoldDB" id="A0ABD3PPR2"/>
<dbReference type="Pfam" id="PF00005">
    <property type="entry name" value="ABC_tran"/>
    <property type="match status" value="2"/>
</dbReference>
<reference evidence="7 8" key="1">
    <citation type="submission" date="2024-10" db="EMBL/GenBank/DDBJ databases">
        <title>Updated reference genomes for cyclostephanoid diatoms.</title>
        <authorList>
            <person name="Roberts W.R."/>
            <person name="Alverson A.J."/>
        </authorList>
    </citation>
    <scope>NUCLEOTIDE SEQUENCE [LARGE SCALE GENOMIC DNA]</scope>
    <source>
        <strain evidence="7 8">AJA010-31</strain>
    </source>
</reference>
<keyword evidence="3" id="KW-0067">ATP-binding</keyword>
<evidence type="ECO:0000256" key="3">
    <source>
        <dbReference type="ARBA" id="ARBA00022840"/>
    </source>
</evidence>
<dbReference type="FunFam" id="3.40.50.300:FF:000011">
    <property type="entry name" value="Putative ABC transporter ATP-binding component"/>
    <property type="match status" value="1"/>
</dbReference>
<dbReference type="Proteomes" id="UP001530400">
    <property type="component" value="Unassembled WGS sequence"/>
</dbReference>
<dbReference type="SUPFAM" id="SSF52540">
    <property type="entry name" value="P-loop containing nucleoside triphosphate hydrolases"/>
    <property type="match status" value="2"/>
</dbReference>
<dbReference type="InterPro" id="IPR050611">
    <property type="entry name" value="ABCF"/>
</dbReference>
<dbReference type="EMBL" id="JALLPJ020000508">
    <property type="protein sequence ID" value="KAL3790163.1"/>
    <property type="molecule type" value="Genomic_DNA"/>
</dbReference>
<dbReference type="InterPro" id="IPR032781">
    <property type="entry name" value="ABC_tran_Xtn"/>
</dbReference>
<dbReference type="InterPro" id="IPR003439">
    <property type="entry name" value="ABC_transporter-like_ATP-bd"/>
</dbReference>
<dbReference type="InterPro" id="IPR003593">
    <property type="entry name" value="AAA+_ATPase"/>
</dbReference>
<feature type="domain" description="ABC transporter" evidence="6">
    <location>
        <begin position="69"/>
        <end position="335"/>
    </location>
</feature>
<accession>A0ABD3PPR2</accession>